<evidence type="ECO:0000313" key="2">
    <source>
        <dbReference type="EMBL" id="EFG32038.1"/>
    </source>
</evidence>
<reference evidence="2 3" key="1">
    <citation type="submission" date="2010-03" db="EMBL/GenBank/DDBJ databases">
        <authorList>
            <consortium name="The Broad Institute Genome Sequencing Platform"/>
            <person name="Ward D."/>
            <person name="Earl A."/>
            <person name="Feldgarden M."/>
            <person name="Gevers D."/>
            <person name="Young S."/>
            <person name="Zeng Q."/>
            <person name="Koehrsen M."/>
            <person name="Alvarado L."/>
            <person name="Berlin A.M."/>
            <person name="Borenstein D."/>
            <person name="Chapman S.B."/>
            <person name="Chen Z."/>
            <person name="Engels R."/>
            <person name="Freedman E."/>
            <person name="Gellesch M."/>
            <person name="Goldberg J."/>
            <person name="Griggs A."/>
            <person name="Gujja S."/>
            <person name="Heilman E.R."/>
            <person name="Heiman D.I."/>
            <person name="Hepburn T.A."/>
            <person name="Howarth C."/>
            <person name="Jen D."/>
            <person name="Larson L."/>
            <person name="Mehta T."/>
            <person name="Park D."/>
            <person name="Pearson M."/>
            <person name="Richards J."/>
            <person name="Roberts A."/>
            <person name="Saif S."/>
            <person name="Shea T.D."/>
            <person name="Shenoy N."/>
            <person name="Sisk P."/>
            <person name="Stolte C."/>
            <person name="Sykes S.N."/>
            <person name="Walk T."/>
            <person name="White J."/>
            <person name="Yandava C."/>
            <person name="Izard J."/>
            <person name="Baranova O.V."/>
            <person name="Blanton J.M."/>
            <person name="Tanner A.C."/>
            <person name="Dewhirst F."/>
            <person name="Haas B."/>
            <person name="Nusbaum C."/>
            <person name="Birren B."/>
        </authorList>
    </citation>
    <scope>NUCLEOTIDE SEQUENCE [LARGE SCALE GENOMIC DNA]</scope>
    <source>
        <strain evidence="2 3">ATCC 29453</strain>
    </source>
</reference>
<dbReference type="HOGENOM" id="CLU_2958273_0_0_4"/>
<comment type="caution">
    <text evidence="2">The sequence shown here is derived from an EMBL/GenBank/DDBJ whole genome shotgun (WGS) entry which is preliminary data.</text>
</comment>
<dbReference type="AlphaFoldDB" id="V9HMZ7"/>
<dbReference type="RefSeq" id="WP_002642660.1">
    <property type="nucleotide sequence ID" value="NZ_CP019448.1"/>
</dbReference>
<keyword evidence="1" id="KW-0812">Transmembrane</keyword>
<keyword evidence="1" id="KW-1133">Transmembrane helix</keyword>
<keyword evidence="1" id="KW-0472">Membrane</keyword>
<evidence type="ECO:0000256" key="1">
    <source>
        <dbReference type="SAM" id="Phobius"/>
    </source>
</evidence>
<accession>V9HMZ7</accession>
<dbReference type="STRING" id="641147.HMPREF9021_00443"/>
<sequence length="59" mass="6577">MSNELLYLGSLCLLCVIGTVVLLKTKLINVETEPNKNKKIVIFLMLAILLMFALIGLEQ</sequence>
<feature type="transmembrane region" description="Helical" evidence="1">
    <location>
        <begin position="6"/>
        <end position="28"/>
    </location>
</feature>
<gene>
    <name evidence="2" type="ORF">HMPREF9021_00443</name>
</gene>
<name>V9HMZ7_9NEIS</name>
<dbReference type="Proteomes" id="UP000017813">
    <property type="component" value="Unassembled WGS sequence"/>
</dbReference>
<reference evidence="2 3" key="2">
    <citation type="submission" date="2011-10" db="EMBL/GenBank/DDBJ databases">
        <title>The Genome Sequence of Simonsiella muelleri ATCC 29453.</title>
        <authorList>
            <consortium name="The Broad Institute Genome Sequencing Platform"/>
            <consortium name="The Broad Institute Genome Sequencing Center for Infectious Disease"/>
            <person name="Earl A."/>
            <person name="Ward D."/>
            <person name="Feldgarden M."/>
            <person name="Gevers D."/>
            <person name="Izard J."/>
            <person name="Baranova O.V."/>
            <person name="Blanton J.M."/>
            <person name="Tanner A.C."/>
            <person name="Dewhirst F."/>
            <person name="Young S.K."/>
            <person name="Zeng Q."/>
            <person name="Gargeya S."/>
            <person name="Fitzgerald M."/>
            <person name="Haas B."/>
            <person name="Abouelleil A."/>
            <person name="Alvarado L."/>
            <person name="Arachchi H.M."/>
            <person name="Berlin A."/>
            <person name="Brown A."/>
            <person name="Chapman S.B."/>
            <person name="Chen Z."/>
            <person name="Dunbar C."/>
            <person name="Freedman E."/>
            <person name="Gearin G."/>
            <person name="Goldberg J."/>
            <person name="Griggs A."/>
            <person name="Gujja S."/>
            <person name="Heiman D."/>
            <person name="Howarth C."/>
            <person name="Larson L."/>
            <person name="Lui A."/>
            <person name="MacDonald P.J.P."/>
            <person name="Montmayeur A."/>
            <person name="Murphy C."/>
            <person name="Neiman D."/>
            <person name="Pearson M."/>
            <person name="Priest M."/>
            <person name="Roberts A."/>
            <person name="Saif S."/>
            <person name="Shea T."/>
            <person name="Shenoy N."/>
            <person name="Sisk P."/>
            <person name="Stolte C."/>
            <person name="Sykes S."/>
            <person name="Wortman J."/>
            <person name="Nusbaum C."/>
            <person name="Birren B."/>
        </authorList>
    </citation>
    <scope>NUCLEOTIDE SEQUENCE [LARGE SCALE GENOMIC DNA]</scope>
    <source>
        <strain evidence="2 3">ATCC 29453</strain>
    </source>
</reference>
<keyword evidence="3" id="KW-1185">Reference proteome</keyword>
<organism evidence="2 3">
    <name type="scientific">Simonsiella muelleri ATCC 29453</name>
    <dbReference type="NCBI Taxonomy" id="641147"/>
    <lineage>
        <taxon>Bacteria</taxon>
        <taxon>Pseudomonadati</taxon>
        <taxon>Pseudomonadota</taxon>
        <taxon>Betaproteobacteria</taxon>
        <taxon>Neisseriales</taxon>
        <taxon>Neisseriaceae</taxon>
        <taxon>Simonsiella</taxon>
    </lineage>
</organism>
<evidence type="ECO:0008006" key="4">
    <source>
        <dbReference type="Google" id="ProtNLM"/>
    </source>
</evidence>
<feature type="transmembrane region" description="Helical" evidence="1">
    <location>
        <begin position="40"/>
        <end position="57"/>
    </location>
</feature>
<evidence type="ECO:0000313" key="3">
    <source>
        <dbReference type="Proteomes" id="UP000017813"/>
    </source>
</evidence>
<dbReference type="KEGG" id="smur:BWP33_00370"/>
<proteinExistence type="predicted"/>
<dbReference type="EMBL" id="ADCY02000051">
    <property type="protein sequence ID" value="EFG32038.1"/>
    <property type="molecule type" value="Genomic_DNA"/>
</dbReference>
<protein>
    <recommendedName>
        <fullName evidence="4">Mid2-like cell wall stress sensor domain protein</fullName>
    </recommendedName>
</protein>